<comment type="caution">
    <text evidence="1">The sequence shown here is derived from an EMBL/GenBank/DDBJ whole genome shotgun (WGS) entry which is preliminary data.</text>
</comment>
<name>A0AAE0XPM6_9GAST</name>
<dbReference type="Proteomes" id="UP001283361">
    <property type="component" value="Unassembled WGS sequence"/>
</dbReference>
<evidence type="ECO:0000313" key="2">
    <source>
        <dbReference type="Proteomes" id="UP001283361"/>
    </source>
</evidence>
<sequence>MWAASTSEMLFHWWYSCQTSTTATAYTSNCRVTKNLTHKAMRMRIVSFYFTGINGVVYNEVLSRFLCASNIARKRWRENVSHSLINYPGLEPLANGCYRRSGGIFPPEPPTVPMQLYKTLSEQLSRCKTPRMLSADPGDSSLIFVVTNGGRGRDHC</sequence>
<proteinExistence type="predicted"/>
<protein>
    <submittedName>
        <fullName evidence="1">Uncharacterized protein</fullName>
    </submittedName>
</protein>
<gene>
    <name evidence="1" type="ORF">RRG08_049818</name>
</gene>
<organism evidence="1 2">
    <name type="scientific">Elysia crispata</name>
    <name type="common">lettuce slug</name>
    <dbReference type="NCBI Taxonomy" id="231223"/>
    <lineage>
        <taxon>Eukaryota</taxon>
        <taxon>Metazoa</taxon>
        <taxon>Spiralia</taxon>
        <taxon>Lophotrochozoa</taxon>
        <taxon>Mollusca</taxon>
        <taxon>Gastropoda</taxon>
        <taxon>Heterobranchia</taxon>
        <taxon>Euthyneura</taxon>
        <taxon>Panpulmonata</taxon>
        <taxon>Sacoglossa</taxon>
        <taxon>Placobranchoidea</taxon>
        <taxon>Plakobranchidae</taxon>
        <taxon>Elysia</taxon>
    </lineage>
</organism>
<dbReference type="AlphaFoldDB" id="A0AAE0XPM6"/>
<evidence type="ECO:0000313" key="1">
    <source>
        <dbReference type="EMBL" id="KAK3701935.1"/>
    </source>
</evidence>
<reference evidence="1" key="1">
    <citation type="journal article" date="2023" name="G3 (Bethesda)">
        <title>A reference genome for the long-term kleptoplast-retaining sea slug Elysia crispata morphotype clarki.</title>
        <authorList>
            <person name="Eastman K.E."/>
            <person name="Pendleton A.L."/>
            <person name="Shaikh M.A."/>
            <person name="Suttiyut T."/>
            <person name="Ogas R."/>
            <person name="Tomko P."/>
            <person name="Gavelis G."/>
            <person name="Widhalm J.R."/>
            <person name="Wisecaver J.H."/>
        </authorList>
    </citation>
    <scope>NUCLEOTIDE SEQUENCE</scope>
    <source>
        <strain evidence="1">ECLA1</strain>
    </source>
</reference>
<accession>A0AAE0XPM6</accession>
<dbReference type="EMBL" id="JAWDGP010007872">
    <property type="protein sequence ID" value="KAK3701935.1"/>
    <property type="molecule type" value="Genomic_DNA"/>
</dbReference>
<keyword evidence="2" id="KW-1185">Reference proteome</keyword>